<name>A0ABQ6C0B5_9NEIS</name>
<evidence type="ECO:0000313" key="2">
    <source>
        <dbReference type="EMBL" id="GLS05424.1"/>
    </source>
</evidence>
<feature type="region of interest" description="Disordered" evidence="1">
    <location>
        <begin position="15"/>
        <end position="61"/>
    </location>
</feature>
<evidence type="ECO:0000256" key="1">
    <source>
        <dbReference type="SAM" id="MobiDB-lite"/>
    </source>
</evidence>
<comment type="caution">
    <text evidence="2">The sequence shown here is derived from an EMBL/GenBank/DDBJ whole genome shotgun (WGS) entry which is preliminary data.</text>
</comment>
<dbReference type="Proteomes" id="UP001156836">
    <property type="component" value="Unassembled WGS sequence"/>
</dbReference>
<evidence type="ECO:0000313" key="3">
    <source>
        <dbReference type="Proteomes" id="UP001156836"/>
    </source>
</evidence>
<gene>
    <name evidence="2" type="ORF">GCM10007860_25770</name>
</gene>
<keyword evidence="3" id="KW-1185">Reference proteome</keyword>
<protein>
    <submittedName>
        <fullName evidence="2">Uncharacterized protein</fullName>
    </submittedName>
</protein>
<accession>A0ABQ6C0B5</accession>
<proteinExistence type="predicted"/>
<dbReference type="EMBL" id="BSOZ01000046">
    <property type="protein sequence ID" value="GLS05424.1"/>
    <property type="molecule type" value="Genomic_DNA"/>
</dbReference>
<reference evidence="3" key="1">
    <citation type="journal article" date="2019" name="Int. J. Syst. Evol. Microbiol.">
        <title>The Global Catalogue of Microorganisms (GCM) 10K type strain sequencing project: providing services to taxonomists for standard genome sequencing and annotation.</title>
        <authorList>
            <consortium name="The Broad Institute Genomics Platform"/>
            <consortium name="The Broad Institute Genome Sequencing Center for Infectious Disease"/>
            <person name="Wu L."/>
            <person name="Ma J."/>
        </authorList>
    </citation>
    <scope>NUCLEOTIDE SEQUENCE [LARGE SCALE GENOMIC DNA]</scope>
    <source>
        <strain evidence="3">NBRC 104970</strain>
    </source>
</reference>
<sequence>MFQLNEEEVLMVCGGIGDGDTRAGSSAESGSGNGENNGGGGGWSCGGDQGPGGRGGCSINF</sequence>
<organism evidence="2 3">
    <name type="scientific">Chitiniphilus shinanonensis</name>
    <dbReference type="NCBI Taxonomy" id="553088"/>
    <lineage>
        <taxon>Bacteria</taxon>
        <taxon>Pseudomonadati</taxon>
        <taxon>Pseudomonadota</taxon>
        <taxon>Betaproteobacteria</taxon>
        <taxon>Neisseriales</taxon>
        <taxon>Chitinibacteraceae</taxon>
        <taxon>Chitiniphilus</taxon>
    </lineage>
</organism>
<feature type="compositionally biased region" description="Gly residues" evidence="1">
    <location>
        <begin position="31"/>
        <end position="61"/>
    </location>
</feature>